<evidence type="ECO:0000313" key="1">
    <source>
        <dbReference type="EMBL" id="CAK9228276.1"/>
    </source>
</evidence>
<name>A0ABP0UQZ4_9BRYO</name>
<gene>
    <name evidence="1" type="ORF">CSSPTR1EN2_LOCUS18916</name>
</gene>
<keyword evidence="2" id="KW-1185">Reference proteome</keyword>
<evidence type="ECO:0000313" key="2">
    <source>
        <dbReference type="Proteomes" id="UP001497512"/>
    </source>
</evidence>
<sequence>MVKSGWKNVPHIIKHRLVIVFVDGGAQDRVILAKLDQVAMLCFNDVNLLNRPMQRHVTAIRFEYVMDKEPVTKLGELMRKNRRHFKIRKAIPAIALCLDPGQASDNAYRIFCNLADDVLAFDR</sequence>
<reference evidence="1" key="1">
    <citation type="submission" date="2024-02" db="EMBL/GenBank/DDBJ databases">
        <authorList>
            <consortium name="ELIXIR-Norway"/>
            <consortium name="Elixir Norway"/>
        </authorList>
    </citation>
    <scope>NUCLEOTIDE SEQUENCE</scope>
</reference>
<organism evidence="1 2">
    <name type="scientific">Sphagnum troendelagicum</name>
    <dbReference type="NCBI Taxonomy" id="128251"/>
    <lineage>
        <taxon>Eukaryota</taxon>
        <taxon>Viridiplantae</taxon>
        <taxon>Streptophyta</taxon>
        <taxon>Embryophyta</taxon>
        <taxon>Bryophyta</taxon>
        <taxon>Sphagnophytina</taxon>
        <taxon>Sphagnopsida</taxon>
        <taxon>Sphagnales</taxon>
        <taxon>Sphagnaceae</taxon>
        <taxon>Sphagnum</taxon>
    </lineage>
</organism>
<protein>
    <submittedName>
        <fullName evidence="1">Uncharacterized protein</fullName>
    </submittedName>
</protein>
<dbReference type="EMBL" id="OZ019898">
    <property type="protein sequence ID" value="CAK9228276.1"/>
    <property type="molecule type" value="Genomic_DNA"/>
</dbReference>
<proteinExistence type="predicted"/>
<dbReference type="Proteomes" id="UP001497512">
    <property type="component" value="Chromosome 6"/>
</dbReference>
<accession>A0ABP0UQZ4</accession>